<gene>
    <name evidence="1" type="ORF">SK128_004270</name>
</gene>
<organism evidence="1 2">
    <name type="scientific">Halocaridina rubra</name>
    <name type="common">Hawaiian red shrimp</name>
    <dbReference type="NCBI Taxonomy" id="373956"/>
    <lineage>
        <taxon>Eukaryota</taxon>
        <taxon>Metazoa</taxon>
        <taxon>Ecdysozoa</taxon>
        <taxon>Arthropoda</taxon>
        <taxon>Crustacea</taxon>
        <taxon>Multicrustacea</taxon>
        <taxon>Malacostraca</taxon>
        <taxon>Eumalacostraca</taxon>
        <taxon>Eucarida</taxon>
        <taxon>Decapoda</taxon>
        <taxon>Pleocyemata</taxon>
        <taxon>Caridea</taxon>
        <taxon>Atyoidea</taxon>
        <taxon>Atyidae</taxon>
        <taxon>Halocaridina</taxon>
    </lineage>
</organism>
<dbReference type="Proteomes" id="UP001381693">
    <property type="component" value="Unassembled WGS sequence"/>
</dbReference>
<evidence type="ECO:0000313" key="2">
    <source>
        <dbReference type="Proteomes" id="UP001381693"/>
    </source>
</evidence>
<dbReference type="EMBL" id="JAXCGZ010015099">
    <property type="protein sequence ID" value="KAK7071326.1"/>
    <property type="molecule type" value="Genomic_DNA"/>
</dbReference>
<protein>
    <submittedName>
        <fullName evidence="1">Uncharacterized protein</fullName>
    </submittedName>
</protein>
<proteinExistence type="predicted"/>
<sequence>EMKACKCGRQTVLCELLAAMHRQLPKVIKHNMNFNNDNKFVACQVNIFRFLQHSVIPISRVSNSDGFHSPGGEQSEIIDHRNSNDEPLDWHILPLEASFLPTGDWVPFENLEVVLANKAFDPIPAATAWTLHVQRLLLSQHTQFLKWLKLVLILEQLLKQKTPSLNLLNTLLKHETIHALSECLHCLVQCGHLDHLPAPSSHFLALPLSSCPSISTTPPFPLLHPLCGT</sequence>
<keyword evidence="2" id="KW-1185">Reference proteome</keyword>
<comment type="caution">
    <text evidence="1">The sequence shown here is derived from an EMBL/GenBank/DDBJ whole genome shotgun (WGS) entry which is preliminary data.</text>
</comment>
<dbReference type="AlphaFoldDB" id="A0AAN8WS46"/>
<feature type="non-terminal residue" evidence="1">
    <location>
        <position position="1"/>
    </location>
</feature>
<evidence type="ECO:0000313" key="1">
    <source>
        <dbReference type="EMBL" id="KAK7071326.1"/>
    </source>
</evidence>
<name>A0AAN8WS46_HALRR</name>
<reference evidence="1 2" key="1">
    <citation type="submission" date="2023-11" db="EMBL/GenBank/DDBJ databases">
        <title>Halocaridina rubra genome assembly.</title>
        <authorList>
            <person name="Smith C."/>
        </authorList>
    </citation>
    <scope>NUCLEOTIDE SEQUENCE [LARGE SCALE GENOMIC DNA]</scope>
    <source>
        <strain evidence="1">EP-1</strain>
        <tissue evidence="1">Whole</tissue>
    </source>
</reference>
<accession>A0AAN8WS46</accession>